<evidence type="ECO:0000313" key="3">
    <source>
        <dbReference type="Proteomes" id="UP000807342"/>
    </source>
</evidence>
<dbReference type="EMBL" id="MU151091">
    <property type="protein sequence ID" value="KAF9451134.1"/>
    <property type="molecule type" value="Genomic_DNA"/>
</dbReference>
<organism evidence="2 3">
    <name type="scientific">Macrolepiota fuliginosa MF-IS2</name>
    <dbReference type="NCBI Taxonomy" id="1400762"/>
    <lineage>
        <taxon>Eukaryota</taxon>
        <taxon>Fungi</taxon>
        <taxon>Dikarya</taxon>
        <taxon>Basidiomycota</taxon>
        <taxon>Agaricomycotina</taxon>
        <taxon>Agaricomycetes</taxon>
        <taxon>Agaricomycetidae</taxon>
        <taxon>Agaricales</taxon>
        <taxon>Agaricineae</taxon>
        <taxon>Agaricaceae</taxon>
        <taxon>Macrolepiota</taxon>
    </lineage>
</organism>
<dbReference type="AlphaFoldDB" id="A0A9P6C7A9"/>
<comment type="caution">
    <text evidence="2">The sequence shown here is derived from an EMBL/GenBank/DDBJ whole genome shotgun (WGS) entry which is preliminary data.</text>
</comment>
<dbReference type="PROSITE" id="PS50097">
    <property type="entry name" value="BTB"/>
    <property type="match status" value="1"/>
</dbReference>
<evidence type="ECO:0000259" key="1">
    <source>
        <dbReference type="PROSITE" id="PS50097"/>
    </source>
</evidence>
<feature type="domain" description="BTB" evidence="1">
    <location>
        <begin position="13"/>
        <end position="98"/>
    </location>
</feature>
<dbReference type="InterPro" id="IPR000210">
    <property type="entry name" value="BTB/POZ_dom"/>
</dbReference>
<name>A0A9P6C7A9_9AGAR</name>
<gene>
    <name evidence="2" type="ORF">P691DRAFT_724788</name>
</gene>
<protein>
    <recommendedName>
        <fullName evidence="1">BTB domain-containing protein</fullName>
    </recommendedName>
</protein>
<evidence type="ECO:0000313" key="2">
    <source>
        <dbReference type="EMBL" id="KAF9451134.1"/>
    </source>
</evidence>
<dbReference type="OrthoDB" id="2886395at2759"/>
<proteinExistence type="predicted"/>
<sequence>MLIEDENYYFKDGNCVFRVADYLFNIHRSLMAQESPFFERLFSLPQPETHNQKDGFLEARGISADGVPDSNPISCQDSVDSFRALCWGLYAKPIEVRAQDSPESVDLQRLVLLADIAHKYECRSLETWSTDVIQAHWSVDFGTGNATPTPRDMWTLDIIEQLVTLSIKNDTADIWFKKQIETQWLSCGIAKSTNSSGLRRALDFVDNLKIPRLRGLAYYHALKRVGLFSKAGSISDFSEIIGKCSIMDDSLSDLTREQYLALMRGLWCMVSLRCHSLSNMAFTRRRPDCTWHSTCQGAWSNFWTSYNSVFDFGEMLELALQRASGPNPWGSQARCWTLLKPEIEGMVNVFEENLSTYFDLP</sequence>
<reference evidence="2" key="1">
    <citation type="submission" date="2020-11" db="EMBL/GenBank/DDBJ databases">
        <authorList>
            <consortium name="DOE Joint Genome Institute"/>
            <person name="Ahrendt S."/>
            <person name="Riley R."/>
            <person name="Andreopoulos W."/>
            <person name="Labutti K."/>
            <person name="Pangilinan J."/>
            <person name="Ruiz-Duenas F.J."/>
            <person name="Barrasa J.M."/>
            <person name="Sanchez-Garcia M."/>
            <person name="Camarero S."/>
            <person name="Miyauchi S."/>
            <person name="Serrano A."/>
            <person name="Linde D."/>
            <person name="Babiker R."/>
            <person name="Drula E."/>
            <person name="Ayuso-Fernandez I."/>
            <person name="Pacheco R."/>
            <person name="Padilla G."/>
            <person name="Ferreira P."/>
            <person name="Barriuso J."/>
            <person name="Kellner H."/>
            <person name="Castanera R."/>
            <person name="Alfaro M."/>
            <person name="Ramirez L."/>
            <person name="Pisabarro A.G."/>
            <person name="Kuo A."/>
            <person name="Tritt A."/>
            <person name="Lipzen A."/>
            <person name="He G."/>
            <person name="Yan M."/>
            <person name="Ng V."/>
            <person name="Cullen D."/>
            <person name="Martin F."/>
            <person name="Rosso M.-N."/>
            <person name="Henrissat B."/>
            <person name="Hibbett D."/>
            <person name="Martinez A.T."/>
            <person name="Grigoriev I.V."/>
        </authorList>
    </citation>
    <scope>NUCLEOTIDE SEQUENCE</scope>
    <source>
        <strain evidence="2">MF-IS2</strain>
    </source>
</reference>
<keyword evidence="3" id="KW-1185">Reference proteome</keyword>
<accession>A0A9P6C7A9</accession>
<dbReference type="Proteomes" id="UP000807342">
    <property type="component" value="Unassembled WGS sequence"/>
</dbReference>
<dbReference type="Gene3D" id="3.30.710.10">
    <property type="entry name" value="Potassium Channel Kv1.1, Chain A"/>
    <property type="match status" value="1"/>
</dbReference>
<dbReference type="InterPro" id="IPR011333">
    <property type="entry name" value="SKP1/BTB/POZ_sf"/>
</dbReference>